<comment type="similarity">
    <text evidence="1">Belongs to the UPF0065 (bug) family.</text>
</comment>
<evidence type="ECO:0000313" key="3">
    <source>
        <dbReference type="EMBL" id="RVT95509.1"/>
    </source>
</evidence>
<evidence type="ECO:0000256" key="2">
    <source>
        <dbReference type="SAM" id="SignalP"/>
    </source>
</evidence>
<dbReference type="InterPro" id="IPR005064">
    <property type="entry name" value="BUG"/>
</dbReference>
<keyword evidence="4" id="KW-1185">Reference proteome</keyword>
<dbReference type="Gene3D" id="3.40.190.150">
    <property type="entry name" value="Bordetella uptake gene, domain 1"/>
    <property type="match status" value="1"/>
</dbReference>
<evidence type="ECO:0000256" key="1">
    <source>
        <dbReference type="ARBA" id="ARBA00006987"/>
    </source>
</evidence>
<feature type="signal peptide" evidence="2">
    <location>
        <begin position="1"/>
        <end position="20"/>
    </location>
</feature>
<dbReference type="Pfam" id="PF03401">
    <property type="entry name" value="TctC"/>
    <property type="match status" value="1"/>
</dbReference>
<protein>
    <submittedName>
        <fullName evidence="3">Tripartite tricarboxylate transporter substrate binding protein</fullName>
    </submittedName>
</protein>
<dbReference type="InterPro" id="IPR042100">
    <property type="entry name" value="Bug_dom1"/>
</dbReference>
<feature type="chain" id="PRO_5019567738" evidence="2">
    <location>
        <begin position="21"/>
        <end position="323"/>
    </location>
</feature>
<proteinExistence type="inferred from homology"/>
<reference evidence="3 4" key="1">
    <citation type="submission" date="2019-01" db="EMBL/GenBank/DDBJ databases">
        <authorList>
            <person name="Chen W.-M."/>
        </authorList>
    </citation>
    <scope>NUCLEOTIDE SEQUENCE [LARGE SCALE GENOMIC DNA]</scope>
    <source>
        <strain evidence="3 4">CCP-6</strain>
    </source>
</reference>
<dbReference type="Proteomes" id="UP000282957">
    <property type="component" value="Unassembled WGS sequence"/>
</dbReference>
<dbReference type="PANTHER" id="PTHR42928">
    <property type="entry name" value="TRICARBOXYLATE-BINDING PROTEIN"/>
    <property type="match status" value="1"/>
</dbReference>
<dbReference type="CDD" id="cd07012">
    <property type="entry name" value="PBP2_Bug_TTT"/>
    <property type="match status" value="1"/>
</dbReference>
<name>A0A437MCY8_9PROT</name>
<dbReference type="AlphaFoldDB" id="A0A437MCY8"/>
<dbReference type="OrthoDB" id="7242116at2"/>
<dbReference type="RefSeq" id="WP_127788368.1">
    <property type="nucleotide sequence ID" value="NZ_SACL01000005.1"/>
</dbReference>
<dbReference type="SUPFAM" id="SSF53850">
    <property type="entry name" value="Periplasmic binding protein-like II"/>
    <property type="match status" value="1"/>
</dbReference>
<gene>
    <name evidence="3" type="ORF">EOD42_14955</name>
</gene>
<sequence>MTTRRLLLASPALLATPALAQAPWPAGQPVSVVVPYAAGSASDLLGRILQQGLQSRLGGSFVMDNRPGGSSTLASRYVKAARPDGHTLLLGTVAGMTIAPQVVRNPGFNPVEDFSHVSVLVDTVALLVANPRWRSLDELLAAAKARPGELTYASWGVGGTGHLPMVELLRRAGADMLHVPYTSSPPALTDVIAGRIDCMLMLLGAGKAHLSEGRLRALGVANPTRTDQLPDLPTIAEQGYPGFGISGWYAMLGPKGIPDPILDRLRSALAETFAEPAAREVLAQNGFAPVPAAELGGPPLRARIERDLVTFRELLARAGVQPE</sequence>
<accession>A0A437MCY8</accession>
<dbReference type="Gene3D" id="3.40.190.10">
    <property type="entry name" value="Periplasmic binding protein-like II"/>
    <property type="match status" value="1"/>
</dbReference>
<keyword evidence="2" id="KW-0732">Signal</keyword>
<comment type="caution">
    <text evidence="3">The sequence shown here is derived from an EMBL/GenBank/DDBJ whole genome shotgun (WGS) entry which is preliminary data.</text>
</comment>
<dbReference type="PANTHER" id="PTHR42928:SF5">
    <property type="entry name" value="BLR1237 PROTEIN"/>
    <property type="match status" value="1"/>
</dbReference>
<dbReference type="PIRSF" id="PIRSF017082">
    <property type="entry name" value="YflP"/>
    <property type="match status" value="1"/>
</dbReference>
<dbReference type="EMBL" id="SACL01000005">
    <property type="protein sequence ID" value="RVT95509.1"/>
    <property type="molecule type" value="Genomic_DNA"/>
</dbReference>
<organism evidence="3 4">
    <name type="scientific">Rhodovarius crocodyli</name>
    <dbReference type="NCBI Taxonomy" id="1979269"/>
    <lineage>
        <taxon>Bacteria</taxon>
        <taxon>Pseudomonadati</taxon>
        <taxon>Pseudomonadota</taxon>
        <taxon>Alphaproteobacteria</taxon>
        <taxon>Acetobacterales</taxon>
        <taxon>Roseomonadaceae</taxon>
        <taxon>Rhodovarius</taxon>
    </lineage>
</organism>
<evidence type="ECO:0000313" key="4">
    <source>
        <dbReference type="Proteomes" id="UP000282957"/>
    </source>
</evidence>